<dbReference type="Pfam" id="PF15737">
    <property type="entry name" value="DUF4685"/>
    <property type="match status" value="1"/>
</dbReference>
<evidence type="ECO:0000313" key="3">
    <source>
        <dbReference type="Ensembl" id="ENSSSUP00005010419.1"/>
    </source>
</evidence>
<accession>A0A673TN62</accession>
<gene>
    <name evidence="3" type="primary">C13H9orf50</name>
</gene>
<evidence type="ECO:0000313" key="4">
    <source>
        <dbReference type="Proteomes" id="UP000472268"/>
    </source>
</evidence>
<evidence type="ECO:0000259" key="2">
    <source>
        <dbReference type="Pfam" id="PF15737"/>
    </source>
</evidence>
<sequence>MPRRHPNPWPQQVAPKGLPGDGARGRKDPLLPRLPPPQLRRLGAECVQALPPTSSAWQSKKSASKHCQHPPQCPHCSFPPDLRDQSLYFRNSLQKILPHQIPALGILRRDHSQSTTFKKAKHRPHRVQVPKLRAVLTHSSLGEGSGKRRRFCPFRVRFADETMWDTALRYWERSCTVRQARVTSGIDTRSITSEQVFRNVGRWPESWPKAPCRRATEEAVPSIWPSQEPRGHLSKDASPSSSLPLIPRTTTQRSQSGLKTFLAPHRSLEQVDRAPGSWSQKLESFLPAWCFTRP</sequence>
<dbReference type="Proteomes" id="UP000472268">
    <property type="component" value="Chromosome 13"/>
</dbReference>
<protein>
    <recommendedName>
        <fullName evidence="2">DUF4685 domain-containing protein</fullName>
    </recommendedName>
</protein>
<keyword evidence="4" id="KW-1185">Reference proteome</keyword>
<organism evidence="3 4">
    <name type="scientific">Suricata suricatta</name>
    <name type="common">Meerkat</name>
    <dbReference type="NCBI Taxonomy" id="37032"/>
    <lineage>
        <taxon>Eukaryota</taxon>
        <taxon>Metazoa</taxon>
        <taxon>Chordata</taxon>
        <taxon>Craniata</taxon>
        <taxon>Vertebrata</taxon>
        <taxon>Euteleostomi</taxon>
        <taxon>Mammalia</taxon>
        <taxon>Eutheria</taxon>
        <taxon>Laurasiatheria</taxon>
        <taxon>Carnivora</taxon>
        <taxon>Feliformia</taxon>
        <taxon>Herpestidae</taxon>
        <taxon>Suricata</taxon>
    </lineage>
</organism>
<dbReference type="AlphaFoldDB" id="A0A673TN62"/>
<reference evidence="3" key="2">
    <citation type="submission" date="2025-08" db="UniProtKB">
        <authorList>
            <consortium name="Ensembl"/>
        </authorList>
    </citation>
    <scope>IDENTIFICATION</scope>
</reference>
<proteinExistence type="predicted"/>
<feature type="domain" description="DUF4685" evidence="2">
    <location>
        <begin position="76"/>
        <end position="182"/>
    </location>
</feature>
<evidence type="ECO:0000256" key="1">
    <source>
        <dbReference type="SAM" id="MobiDB-lite"/>
    </source>
</evidence>
<feature type="region of interest" description="Disordered" evidence="1">
    <location>
        <begin position="219"/>
        <end position="257"/>
    </location>
</feature>
<reference evidence="3" key="3">
    <citation type="submission" date="2025-09" db="UniProtKB">
        <authorList>
            <consortium name="Ensembl"/>
        </authorList>
    </citation>
    <scope>IDENTIFICATION</scope>
</reference>
<dbReference type="Ensembl" id="ENSSSUT00005011958.1">
    <property type="protein sequence ID" value="ENSSSUP00005010419.1"/>
    <property type="gene ID" value="ENSSSUG00005006693.1"/>
</dbReference>
<dbReference type="PANTHER" id="PTHR36865:SF1">
    <property type="entry name" value="RIKEN CDNA 1700001O22 GENE"/>
    <property type="match status" value="1"/>
</dbReference>
<feature type="region of interest" description="Disordered" evidence="1">
    <location>
        <begin position="1"/>
        <end position="38"/>
    </location>
</feature>
<feature type="compositionally biased region" description="Polar residues" evidence="1">
    <location>
        <begin position="237"/>
        <end position="257"/>
    </location>
</feature>
<dbReference type="PANTHER" id="PTHR36865">
    <property type="entry name" value="RIKEN CDNA 1700001O22 GENE"/>
    <property type="match status" value="1"/>
</dbReference>
<reference evidence="3 4" key="1">
    <citation type="submission" date="2019-05" db="EMBL/GenBank/DDBJ databases">
        <title>A Chromosome-scale Meerkat (S. suricatta) Genome Assembly.</title>
        <authorList>
            <person name="Dudchenko O."/>
            <person name="Lieberman Aiden E."/>
            <person name="Tung J."/>
            <person name="Barreiro L.B."/>
            <person name="Clutton-Brock T.H."/>
        </authorList>
    </citation>
    <scope>NUCLEOTIDE SEQUENCE [LARGE SCALE GENOMIC DNA]</scope>
</reference>
<name>A0A673TN62_SURSU</name>
<dbReference type="OMA" id="RRFCPFR"/>
<dbReference type="InterPro" id="IPR032756">
    <property type="entry name" value="DUF4685"/>
</dbReference>